<keyword evidence="1" id="KW-0472">Membrane</keyword>
<protein>
    <submittedName>
        <fullName evidence="2">Uncharacterized protein</fullName>
    </submittedName>
</protein>
<proteinExistence type="predicted"/>
<evidence type="ECO:0000256" key="1">
    <source>
        <dbReference type="SAM" id="Phobius"/>
    </source>
</evidence>
<dbReference type="KEGG" id="dpf:ON006_00045"/>
<dbReference type="AlphaFoldDB" id="A0A9E8NBP6"/>
<name>A0A9E8NBP6_9BACT</name>
<dbReference type="Proteomes" id="UP001164653">
    <property type="component" value="Chromosome"/>
</dbReference>
<keyword evidence="1" id="KW-0812">Transmembrane</keyword>
<dbReference type="RefSeq" id="WP_244824769.1">
    <property type="nucleotide sequence ID" value="NZ_CP112998.1"/>
</dbReference>
<sequence>MESILVGMLLLLETNLTNMVHILKIIAVIILITYSLQLVNAQSDLLVFGGLGIIGVAIYLLVADFSQFINLLKSKL</sequence>
<evidence type="ECO:0000313" key="2">
    <source>
        <dbReference type="EMBL" id="WAC12358.1"/>
    </source>
</evidence>
<organism evidence="2 3">
    <name type="scientific">Dyadobacter pollutisoli</name>
    <dbReference type="NCBI Taxonomy" id="2910158"/>
    <lineage>
        <taxon>Bacteria</taxon>
        <taxon>Pseudomonadati</taxon>
        <taxon>Bacteroidota</taxon>
        <taxon>Cytophagia</taxon>
        <taxon>Cytophagales</taxon>
        <taxon>Spirosomataceae</taxon>
        <taxon>Dyadobacter</taxon>
    </lineage>
</organism>
<gene>
    <name evidence="2" type="ORF">ON006_00045</name>
</gene>
<keyword evidence="1" id="KW-1133">Transmembrane helix</keyword>
<dbReference type="EMBL" id="CP112998">
    <property type="protein sequence ID" value="WAC12358.1"/>
    <property type="molecule type" value="Genomic_DNA"/>
</dbReference>
<keyword evidence="3" id="KW-1185">Reference proteome</keyword>
<feature type="transmembrane region" description="Helical" evidence="1">
    <location>
        <begin position="21"/>
        <end position="39"/>
    </location>
</feature>
<accession>A0A9E8NBP6</accession>
<evidence type="ECO:0000313" key="3">
    <source>
        <dbReference type="Proteomes" id="UP001164653"/>
    </source>
</evidence>
<reference evidence="2" key="1">
    <citation type="submission" date="2022-11" db="EMBL/GenBank/DDBJ databases">
        <title>Dyadobacter pollutisoli sp. nov., isolated from plastic dumped soil.</title>
        <authorList>
            <person name="Kim J.M."/>
            <person name="Kim K.R."/>
            <person name="Lee J.K."/>
            <person name="Hao L."/>
            <person name="Jeon C.O."/>
        </authorList>
    </citation>
    <scope>NUCLEOTIDE SEQUENCE</scope>
    <source>
        <strain evidence="2">U1</strain>
    </source>
</reference>
<feature type="transmembrane region" description="Helical" evidence="1">
    <location>
        <begin position="45"/>
        <end position="65"/>
    </location>
</feature>